<dbReference type="GO" id="GO:0005525">
    <property type="term" value="F:GTP binding"/>
    <property type="evidence" value="ECO:0007669"/>
    <property type="project" value="UniProtKB-KW"/>
</dbReference>
<evidence type="ECO:0000256" key="5">
    <source>
        <dbReference type="SAM" id="MobiDB-lite"/>
    </source>
</evidence>
<accession>A0A8B6H1E1</accession>
<dbReference type="PANTHER" id="PTHR10903:SF170">
    <property type="entry name" value="GTPASE IMAP FAMILY MEMBER 7"/>
    <property type="match status" value="1"/>
</dbReference>
<evidence type="ECO:0000256" key="2">
    <source>
        <dbReference type="ARBA" id="ARBA00022741"/>
    </source>
</evidence>
<feature type="compositionally biased region" description="Basic and acidic residues" evidence="5">
    <location>
        <begin position="15"/>
        <end position="29"/>
    </location>
</feature>
<dbReference type="PROSITE" id="PS51720">
    <property type="entry name" value="G_AIG1"/>
    <property type="match status" value="1"/>
</dbReference>
<keyword evidence="8" id="KW-1185">Reference proteome</keyword>
<dbReference type="PANTHER" id="PTHR10903">
    <property type="entry name" value="GTPASE, IMAP FAMILY MEMBER-RELATED"/>
    <property type="match status" value="1"/>
</dbReference>
<dbReference type="InterPro" id="IPR045058">
    <property type="entry name" value="GIMA/IAN/Toc"/>
</dbReference>
<gene>
    <name evidence="7" type="ORF">MGAL_10B069858</name>
</gene>
<evidence type="ECO:0000259" key="6">
    <source>
        <dbReference type="PROSITE" id="PS51720"/>
    </source>
</evidence>
<reference evidence="7" key="1">
    <citation type="submission" date="2018-11" db="EMBL/GenBank/DDBJ databases">
        <authorList>
            <person name="Alioto T."/>
            <person name="Alioto T."/>
        </authorList>
    </citation>
    <scope>NUCLEOTIDE SEQUENCE</scope>
</reference>
<dbReference type="FunFam" id="3.40.50.300:FF:000366">
    <property type="entry name" value="GTPase, IMAP family member 2"/>
    <property type="match status" value="1"/>
</dbReference>
<keyword evidence="3" id="KW-0342">GTP-binding</keyword>
<evidence type="ECO:0000256" key="1">
    <source>
        <dbReference type="ARBA" id="ARBA00008535"/>
    </source>
</evidence>
<protein>
    <recommendedName>
        <fullName evidence="6">AIG1-type G domain-containing protein</fullName>
    </recommendedName>
</protein>
<comment type="similarity">
    <text evidence="1">Belongs to the TRAFAC class TrmE-Era-EngA-EngB-Septin-like GTPase superfamily. AIG1/Toc34/Toc159-like paraseptin GTPase family. IAN subfamily.</text>
</comment>
<dbReference type="AlphaFoldDB" id="A0A8B6H1E1"/>
<feature type="domain" description="AIG1-type G" evidence="6">
    <location>
        <begin position="79"/>
        <end position="283"/>
    </location>
</feature>
<comment type="caution">
    <text evidence="7">The sequence shown here is derived from an EMBL/GenBank/DDBJ whole genome shotgun (WGS) entry which is preliminary data.</text>
</comment>
<sequence length="512" mass="59010">MESDEGDENTTNKGNRSESEHDQEPVYDEVGKDTYTTMSAGNSGIIPETSHELKLPRIRLNGTLQSPESLISQLDDSFKNEIRIVLIGKTGAGKSTTGNILLGKKVFSAITSPVSVTKECCRAESDIHSKKLVVVDTPGLFDTELSPKEIQKEIIRCIRLSVPGPHIFLILLQVGRLTTEEIAALDKLFDIFGKNMSRFCMIVFTRIEDLEREGSTIDQFIIDGGPLLSGYIKKCSGRYFALKNPDSNEEQIQVSATFLGKINEVISKNKNECFTNLLYRDANESLHMSIKKVFNDQNASNRDKIFRINTDYDPKIKELRSQNKHLDDELDHIKDRKRQLNSEREALQKVGGVQRINNEKFSKLELENKECYMRMSKIQRKKEESENQYEEIKTKKEQLLAMRAEDFKKELEAAAAMAILEQTKLMEPHFIQILKKQQEIQELKTWFESGAHLSDVKMRKSFTDKERILRKQKEGMEKQLEKKDKHLKQMMRNSMKLEDEFRRTKIKLCVVM</sequence>
<keyword evidence="2" id="KW-0547">Nucleotide-binding</keyword>
<organism evidence="7 8">
    <name type="scientific">Mytilus galloprovincialis</name>
    <name type="common">Mediterranean mussel</name>
    <dbReference type="NCBI Taxonomy" id="29158"/>
    <lineage>
        <taxon>Eukaryota</taxon>
        <taxon>Metazoa</taxon>
        <taxon>Spiralia</taxon>
        <taxon>Lophotrochozoa</taxon>
        <taxon>Mollusca</taxon>
        <taxon>Bivalvia</taxon>
        <taxon>Autobranchia</taxon>
        <taxon>Pteriomorphia</taxon>
        <taxon>Mytilida</taxon>
        <taxon>Mytiloidea</taxon>
        <taxon>Mytilidae</taxon>
        <taxon>Mytilinae</taxon>
        <taxon>Mytilus</taxon>
    </lineage>
</organism>
<dbReference type="Proteomes" id="UP000596742">
    <property type="component" value="Unassembled WGS sequence"/>
</dbReference>
<dbReference type="SUPFAM" id="SSF52540">
    <property type="entry name" value="P-loop containing nucleoside triphosphate hydrolases"/>
    <property type="match status" value="1"/>
</dbReference>
<feature type="coiled-coil region" evidence="4">
    <location>
        <begin position="316"/>
        <end position="402"/>
    </location>
</feature>
<feature type="region of interest" description="Disordered" evidence="5">
    <location>
        <begin position="1"/>
        <end position="29"/>
    </location>
</feature>
<dbReference type="InterPro" id="IPR006703">
    <property type="entry name" value="G_AIG1"/>
</dbReference>
<proteinExistence type="inferred from homology"/>
<dbReference type="InterPro" id="IPR027417">
    <property type="entry name" value="P-loop_NTPase"/>
</dbReference>
<feature type="coiled-coil region" evidence="4">
    <location>
        <begin position="473"/>
        <end position="507"/>
    </location>
</feature>
<evidence type="ECO:0000256" key="3">
    <source>
        <dbReference type="ARBA" id="ARBA00023134"/>
    </source>
</evidence>
<dbReference type="EMBL" id="UYJE01009284">
    <property type="protein sequence ID" value="VDI72043.1"/>
    <property type="molecule type" value="Genomic_DNA"/>
</dbReference>
<keyword evidence="4" id="KW-0175">Coiled coil</keyword>
<evidence type="ECO:0000313" key="7">
    <source>
        <dbReference type="EMBL" id="VDI72043.1"/>
    </source>
</evidence>
<dbReference type="Pfam" id="PF04548">
    <property type="entry name" value="AIG1"/>
    <property type="match status" value="1"/>
</dbReference>
<dbReference type="OrthoDB" id="2846732at2759"/>
<dbReference type="Gene3D" id="3.40.50.300">
    <property type="entry name" value="P-loop containing nucleotide triphosphate hydrolases"/>
    <property type="match status" value="1"/>
</dbReference>
<evidence type="ECO:0000256" key="4">
    <source>
        <dbReference type="SAM" id="Coils"/>
    </source>
</evidence>
<name>A0A8B6H1E1_MYTGA</name>
<evidence type="ECO:0000313" key="8">
    <source>
        <dbReference type="Proteomes" id="UP000596742"/>
    </source>
</evidence>